<name>A0A9W4KYN0_9BACI</name>
<dbReference type="AlphaFoldDB" id="A0A9W4KYN0"/>
<comment type="caution">
    <text evidence="1">The sequence shown here is derived from an EMBL/GenBank/DDBJ whole genome shotgun (WGS) entry which is preliminary data.</text>
</comment>
<proteinExistence type="predicted"/>
<reference evidence="1" key="1">
    <citation type="submission" date="2021-11" db="EMBL/GenBank/DDBJ databases">
        <authorList>
            <person name="Bulgarelli D."/>
        </authorList>
    </citation>
    <scope>NUCLEOTIDE SEQUENCE</scope>
    <source>
        <strain evidence="1">Bi133</strain>
    </source>
</reference>
<dbReference type="EMBL" id="CAKKMG010000038">
    <property type="protein sequence ID" value="CAH0238346.1"/>
    <property type="molecule type" value="Genomic_DNA"/>
</dbReference>
<evidence type="ECO:0000313" key="1">
    <source>
        <dbReference type="EMBL" id="CAH0238346.1"/>
    </source>
</evidence>
<protein>
    <recommendedName>
        <fullName evidence="3">Exosporium protein G</fullName>
    </recommendedName>
</protein>
<dbReference type="RefSeq" id="WP_230302417.1">
    <property type="nucleotide sequence ID" value="NZ_CAKKMG010000038.1"/>
</dbReference>
<dbReference type="InterPro" id="IPR025225">
    <property type="entry name" value="DUF3956"/>
</dbReference>
<gene>
    <name evidence="1" type="ORF">SRABI133_02819</name>
</gene>
<evidence type="ECO:0008006" key="3">
    <source>
        <dbReference type="Google" id="ProtNLM"/>
    </source>
</evidence>
<dbReference type="Proteomes" id="UP000789326">
    <property type="component" value="Unassembled WGS sequence"/>
</dbReference>
<organism evidence="1 2">
    <name type="scientific">Peribacillus simplex</name>
    <dbReference type="NCBI Taxonomy" id="1478"/>
    <lineage>
        <taxon>Bacteria</taxon>
        <taxon>Bacillati</taxon>
        <taxon>Bacillota</taxon>
        <taxon>Bacilli</taxon>
        <taxon>Bacillales</taxon>
        <taxon>Bacillaceae</taxon>
        <taxon>Peribacillus</taxon>
    </lineage>
</organism>
<accession>A0A9W4KYN0</accession>
<sequence length="47" mass="5082">MQSPCILEVNGQFFLVTEIDDIATLRIRISSLLASTLIGLGFPVCGE</sequence>
<dbReference type="Pfam" id="PF13104">
    <property type="entry name" value="DUF3956"/>
    <property type="match status" value="1"/>
</dbReference>
<evidence type="ECO:0000313" key="2">
    <source>
        <dbReference type="Proteomes" id="UP000789326"/>
    </source>
</evidence>